<accession>I8AEH6</accession>
<feature type="transmembrane region" description="Helical" evidence="1">
    <location>
        <begin position="37"/>
        <end position="56"/>
    </location>
</feature>
<comment type="caution">
    <text evidence="2">The sequence shown here is derived from an EMBL/GenBank/DDBJ whole genome shotgun (WGS) entry which is preliminary data.</text>
</comment>
<proteinExistence type="predicted"/>
<sequence>MPRPILTSKAFLLNLLAYMSIFVLLAVYFRGDVLHTAILLMVAIISCYCQLYLEQVRTYHVDSREKEQPVNAVLSIIVVMVIIYT</sequence>
<feature type="transmembrane region" description="Helical" evidence="1">
    <location>
        <begin position="12"/>
        <end position="31"/>
    </location>
</feature>
<dbReference type="EMBL" id="AKKV01000042">
    <property type="protein sequence ID" value="EIT83967.1"/>
    <property type="molecule type" value="Genomic_DNA"/>
</dbReference>
<organism evidence="2 3">
    <name type="scientific">Fictibacillus macauensis ZFHKF-1</name>
    <dbReference type="NCBI Taxonomy" id="1196324"/>
    <lineage>
        <taxon>Bacteria</taxon>
        <taxon>Bacillati</taxon>
        <taxon>Bacillota</taxon>
        <taxon>Bacilli</taxon>
        <taxon>Bacillales</taxon>
        <taxon>Fictibacillaceae</taxon>
        <taxon>Fictibacillus</taxon>
    </lineage>
</organism>
<dbReference type="PATRIC" id="fig|1196324.3.peg.3686"/>
<reference evidence="2 3" key="1">
    <citation type="journal article" date="2012" name="J. Bacteriol.">
        <title>Genome of Bacillus macauensis ZFHKF-1, a Long-Chain-Forming Bacterium.</title>
        <authorList>
            <person name="Cai L."/>
            <person name="Zhang T."/>
        </authorList>
    </citation>
    <scope>NUCLEOTIDE SEQUENCE [LARGE SCALE GENOMIC DNA]</scope>
    <source>
        <strain evidence="2 3">ZFHKF-1</strain>
    </source>
</reference>
<protein>
    <submittedName>
        <fullName evidence="2">Uncharacterized protein</fullName>
    </submittedName>
</protein>
<dbReference type="AlphaFoldDB" id="I8AEH6"/>
<evidence type="ECO:0000313" key="3">
    <source>
        <dbReference type="Proteomes" id="UP000004080"/>
    </source>
</evidence>
<evidence type="ECO:0000313" key="2">
    <source>
        <dbReference type="EMBL" id="EIT83967.1"/>
    </source>
</evidence>
<keyword evidence="1" id="KW-1133">Transmembrane helix</keyword>
<keyword evidence="3" id="KW-1185">Reference proteome</keyword>
<name>I8AEH6_9BACL</name>
<keyword evidence="1" id="KW-0812">Transmembrane</keyword>
<keyword evidence="1" id="KW-0472">Membrane</keyword>
<dbReference type="Proteomes" id="UP000004080">
    <property type="component" value="Unassembled WGS sequence"/>
</dbReference>
<dbReference type="RefSeq" id="WP_007203683.1">
    <property type="nucleotide sequence ID" value="NZ_AKKV01000042.1"/>
</dbReference>
<evidence type="ECO:0000256" key="1">
    <source>
        <dbReference type="SAM" id="Phobius"/>
    </source>
</evidence>
<gene>
    <name evidence="2" type="ORF">A374_18069</name>
</gene>